<organism evidence="1 2">
    <name type="scientific">Schistosoma japonicum</name>
    <name type="common">Blood fluke</name>
    <dbReference type="NCBI Taxonomy" id="6182"/>
    <lineage>
        <taxon>Eukaryota</taxon>
        <taxon>Metazoa</taxon>
        <taxon>Spiralia</taxon>
        <taxon>Lophotrochozoa</taxon>
        <taxon>Platyhelminthes</taxon>
        <taxon>Trematoda</taxon>
        <taxon>Digenea</taxon>
        <taxon>Strigeidida</taxon>
        <taxon>Schistosomatoidea</taxon>
        <taxon>Schistosomatidae</taxon>
        <taxon>Schistosoma</taxon>
    </lineage>
</organism>
<dbReference type="STRING" id="6182.A0A4Z2D494"/>
<name>A0A4Z2D494_SCHJA</name>
<evidence type="ECO:0000313" key="2">
    <source>
        <dbReference type="Proteomes" id="UP000311919"/>
    </source>
</evidence>
<dbReference type="OrthoDB" id="6434680at2759"/>
<sequence>QRKCLRLKANHVVETMIRDMYNKEFKDNAWLGKEWSVNDVTAVRLLEQSCLPWKMRMKVLACNRDLAFKILRKFKARFKTYPELWVWLKEVKPAHVAKGYVERVSIEQLGKLFLPHHPIVSPPKFNGVSLNNMLLSGLNRVSTSLGVLLRFCQIPIAIA</sequence>
<evidence type="ECO:0000313" key="1">
    <source>
        <dbReference type="EMBL" id="TNN11284.1"/>
    </source>
</evidence>
<protein>
    <submittedName>
        <fullName evidence="1">Uncharacterized protein</fullName>
    </submittedName>
</protein>
<dbReference type="AlphaFoldDB" id="A0A4Z2D494"/>
<reference evidence="1 2" key="1">
    <citation type="submission" date="2019-03" db="EMBL/GenBank/DDBJ databases">
        <title>An improved genome assembly of the fluke Schistosoma japonicum.</title>
        <authorList>
            <person name="Hu W."/>
            <person name="Luo F."/>
            <person name="Yin M."/>
            <person name="Mo X."/>
            <person name="Sun C."/>
            <person name="Wu Q."/>
            <person name="Zhu B."/>
            <person name="Xiang M."/>
            <person name="Wang J."/>
            <person name="Wang Y."/>
            <person name="Zhang T."/>
            <person name="Xu B."/>
            <person name="Zheng H."/>
            <person name="Feng Z."/>
        </authorList>
    </citation>
    <scope>NUCLEOTIDE SEQUENCE [LARGE SCALE GENOMIC DNA]</scope>
    <source>
        <strain evidence="1">HuSjv2</strain>
        <tissue evidence="1">Worms</tissue>
    </source>
</reference>
<keyword evidence="2" id="KW-1185">Reference proteome</keyword>
<dbReference type="Proteomes" id="UP000311919">
    <property type="component" value="Unassembled WGS sequence"/>
</dbReference>
<accession>A0A4Z2D494</accession>
<dbReference type="EMBL" id="SKCS01000304">
    <property type="protein sequence ID" value="TNN11284.1"/>
    <property type="molecule type" value="Genomic_DNA"/>
</dbReference>
<feature type="non-terminal residue" evidence="1">
    <location>
        <position position="159"/>
    </location>
</feature>
<proteinExistence type="predicted"/>
<dbReference type="PANTHER" id="PTHR47331:SF1">
    <property type="entry name" value="GAG-LIKE PROTEIN"/>
    <property type="match status" value="1"/>
</dbReference>
<feature type="non-terminal residue" evidence="1">
    <location>
        <position position="1"/>
    </location>
</feature>
<comment type="caution">
    <text evidence="1">The sequence shown here is derived from an EMBL/GenBank/DDBJ whole genome shotgun (WGS) entry which is preliminary data.</text>
</comment>
<dbReference type="PANTHER" id="PTHR47331">
    <property type="entry name" value="PHD-TYPE DOMAIN-CONTAINING PROTEIN"/>
    <property type="match status" value="1"/>
</dbReference>
<gene>
    <name evidence="1" type="ORF">EWB00_004732</name>
</gene>